<proteinExistence type="predicted"/>
<keyword evidence="2" id="KW-1185">Reference proteome</keyword>
<sequence length="152" mass="17259">MYHVSPPWARVNNERCIDGLMSILEQAKSACPDLVLSKEDIERSCKVLTDMFLRAAGKVGDDEAFVRKFKTVCFNQTCFRMSISVLDCPKGIICRMKTTEDYQIPKSVSLFSSGIIPIIKLTLQPKMIVEKSVRLLEQYTNERGISQPGFKF</sequence>
<comment type="caution">
    <text evidence="1">The sequence shown here is derived from an EMBL/GenBank/DDBJ whole genome shotgun (WGS) entry which is preliminary data.</text>
</comment>
<organism evidence="1 2">
    <name type="scientific">Circinella minor</name>
    <dbReference type="NCBI Taxonomy" id="1195481"/>
    <lineage>
        <taxon>Eukaryota</taxon>
        <taxon>Fungi</taxon>
        <taxon>Fungi incertae sedis</taxon>
        <taxon>Mucoromycota</taxon>
        <taxon>Mucoromycotina</taxon>
        <taxon>Mucoromycetes</taxon>
        <taxon>Mucorales</taxon>
        <taxon>Lichtheimiaceae</taxon>
        <taxon>Circinella</taxon>
    </lineage>
</organism>
<reference evidence="1 2" key="1">
    <citation type="submission" date="2020-12" db="EMBL/GenBank/DDBJ databases">
        <title>Metabolic potential, ecology and presence of endohyphal bacteria is reflected in genomic diversity of Mucoromycotina.</title>
        <authorList>
            <person name="Muszewska A."/>
            <person name="Okrasinska A."/>
            <person name="Steczkiewicz K."/>
            <person name="Drgas O."/>
            <person name="Orlowska M."/>
            <person name="Perlinska-Lenart U."/>
            <person name="Aleksandrzak-Piekarczyk T."/>
            <person name="Szatraj K."/>
            <person name="Zielenkiewicz U."/>
            <person name="Pilsyk S."/>
            <person name="Malc E."/>
            <person name="Mieczkowski P."/>
            <person name="Kruszewska J.S."/>
            <person name="Biernat P."/>
            <person name="Pawlowska J."/>
        </authorList>
    </citation>
    <scope>NUCLEOTIDE SEQUENCE [LARGE SCALE GENOMIC DNA]</scope>
    <source>
        <strain evidence="1 2">CBS 142.35</strain>
    </source>
</reference>
<name>A0A8H7VHK8_9FUNG</name>
<accession>A0A8H7VHK8</accession>
<dbReference type="EMBL" id="JAEPRB010000065">
    <property type="protein sequence ID" value="KAG2223236.1"/>
    <property type="molecule type" value="Genomic_DNA"/>
</dbReference>
<evidence type="ECO:0000313" key="1">
    <source>
        <dbReference type="EMBL" id="KAG2223236.1"/>
    </source>
</evidence>
<dbReference type="AlphaFoldDB" id="A0A8H7VHK8"/>
<dbReference type="OrthoDB" id="2283497at2759"/>
<evidence type="ECO:0000313" key="2">
    <source>
        <dbReference type="Proteomes" id="UP000646827"/>
    </source>
</evidence>
<dbReference type="Proteomes" id="UP000646827">
    <property type="component" value="Unassembled WGS sequence"/>
</dbReference>
<gene>
    <name evidence="1" type="ORF">INT45_006117</name>
</gene>
<protein>
    <submittedName>
        <fullName evidence="1">Uncharacterized protein</fullName>
    </submittedName>
</protein>